<keyword evidence="1 3" id="KW-0436">Ligase</keyword>
<evidence type="ECO:0000313" key="3">
    <source>
        <dbReference type="EMBL" id="HIS91840.1"/>
    </source>
</evidence>
<dbReference type="EC" id="6.3.4.15" evidence="3"/>
<dbReference type="Pfam" id="PF03099">
    <property type="entry name" value="BPL_LplA_LipB"/>
    <property type="match status" value="1"/>
</dbReference>
<dbReference type="PANTHER" id="PTHR12835:SF5">
    <property type="entry name" value="BIOTIN--PROTEIN LIGASE"/>
    <property type="match status" value="1"/>
</dbReference>
<name>A0A9D1K5A9_9FIRM</name>
<evidence type="ECO:0000256" key="1">
    <source>
        <dbReference type="ARBA" id="ARBA00022598"/>
    </source>
</evidence>
<comment type="caution">
    <text evidence="3">The sequence shown here is derived from an EMBL/GenBank/DDBJ whole genome shotgun (WGS) entry which is preliminary data.</text>
</comment>
<dbReference type="InterPro" id="IPR004143">
    <property type="entry name" value="BPL_LPL_catalytic"/>
</dbReference>
<feature type="domain" description="BPL/LPL catalytic" evidence="2">
    <location>
        <begin position="19"/>
        <end position="192"/>
    </location>
</feature>
<dbReference type="AlphaFoldDB" id="A0A9D1K5A9"/>
<protein>
    <submittedName>
        <fullName evidence="3">Biotin--[acetyl-CoA-carboxylase] ligase</fullName>
        <ecNumber evidence="3">6.3.4.15</ecNumber>
    </submittedName>
</protein>
<proteinExistence type="predicted"/>
<evidence type="ECO:0000313" key="4">
    <source>
        <dbReference type="Proteomes" id="UP000824140"/>
    </source>
</evidence>
<dbReference type="SUPFAM" id="SSF55681">
    <property type="entry name" value="Class II aaRS and biotin synthetases"/>
    <property type="match status" value="1"/>
</dbReference>
<dbReference type="GO" id="GO:0004077">
    <property type="term" value="F:biotin--[biotin carboxyl-carrier protein] ligase activity"/>
    <property type="evidence" value="ECO:0007669"/>
    <property type="project" value="UniProtKB-EC"/>
</dbReference>
<dbReference type="GO" id="GO:0016740">
    <property type="term" value="F:transferase activity"/>
    <property type="evidence" value="ECO:0007669"/>
    <property type="project" value="UniProtKB-ARBA"/>
</dbReference>
<dbReference type="InterPro" id="IPR045864">
    <property type="entry name" value="aa-tRNA-synth_II/BPL/LPL"/>
</dbReference>
<dbReference type="InterPro" id="IPR004408">
    <property type="entry name" value="Biotin_CoA_COase_ligase"/>
</dbReference>
<evidence type="ECO:0000259" key="2">
    <source>
        <dbReference type="PROSITE" id="PS51733"/>
    </source>
</evidence>
<gene>
    <name evidence="3" type="ORF">IAA84_02360</name>
</gene>
<dbReference type="EMBL" id="DVJN01000044">
    <property type="protein sequence ID" value="HIS91840.1"/>
    <property type="molecule type" value="Genomic_DNA"/>
</dbReference>
<reference evidence="3" key="1">
    <citation type="submission" date="2020-10" db="EMBL/GenBank/DDBJ databases">
        <authorList>
            <person name="Gilroy R."/>
        </authorList>
    </citation>
    <scope>NUCLEOTIDE SEQUENCE</scope>
    <source>
        <strain evidence="3">13766</strain>
    </source>
</reference>
<reference evidence="3" key="2">
    <citation type="journal article" date="2021" name="PeerJ">
        <title>Extensive microbial diversity within the chicken gut microbiome revealed by metagenomics and culture.</title>
        <authorList>
            <person name="Gilroy R."/>
            <person name="Ravi A."/>
            <person name="Getino M."/>
            <person name="Pursley I."/>
            <person name="Horton D.L."/>
            <person name="Alikhan N.F."/>
            <person name="Baker D."/>
            <person name="Gharbi K."/>
            <person name="Hall N."/>
            <person name="Watson M."/>
            <person name="Adriaenssens E.M."/>
            <person name="Foster-Nyarko E."/>
            <person name="Jarju S."/>
            <person name="Secka A."/>
            <person name="Antonio M."/>
            <person name="Oren A."/>
            <person name="Chaudhuri R.R."/>
            <person name="La Ragione R."/>
            <person name="Hildebrand F."/>
            <person name="Pallen M.J."/>
        </authorList>
    </citation>
    <scope>NUCLEOTIDE SEQUENCE</scope>
    <source>
        <strain evidence="3">13766</strain>
    </source>
</reference>
<dbReference type="CDD" id="cd16442">
    <property type="entry name" value="BPL"/>
    <property type="match status" value="1"/>
</dbReference>
<dbReference type="Proteomes" id="UP000824140">
    <property type="component" value="Unassembled WGS sequence"/>
</dbReference>
<dbReference type="GO" id="GO:0005737">
    <property type="term" value="C:cytoplasm"/>
    <property type="evidence" value="ECO:0007669"/>
    <property type="project" value="TreeGrafter"/>
</dbReference>
<dbReference type="GO" id="GO:0009249">
    <property type="term" value="P:protein lipoylation"/>
    <property type="evidence" value="ECO:0007669"/>
    <property type="project" value="UniProtKB-ARBA"/>
</dbReference>
<dbReference type="PANTHER" id="PTHR12835">
    <property type="entry name" value="BIOTIN PROTEIN LIGASE"/>
    <property type="match status" value="1"/>
</dbReference>
<sequence length="255" mass="26814">MCKDSAWAARLCVLTGAQEIEAYRVIDSTNARAKAWARAGAAHGALVIAAEQTAGRGRLGRVFASPRGAGLYMTAILWPESAAALERLTIAAAVAVCDAIETLTPYRPGIKWVNDLLLGGKKICGILAEAVSSPDGRRGAVVGIGVNLVEDALPEELRAIAGAIGGVERDALCARIYRNLLRRLADSGDALIEAYRARSILIGREIAYCEKGVWRQALAEGIGAAGELLVRGPDGALRALRAGEVTLHREEAPPG</sequence>
<dbReference type="PROSITE" id="PS51733">
    <property type="entry name" value="BPL_LPL_CATALYTIC"/>
    <property type="match status" value="1"/>
</dbReference>
<dbReference type="Gene3D" id="3.30.930.10">
    <property type="entry name" value="Bira Bifunctional Protein, Domain 2"/>
    <property type="match status" value="1"/>
</dbReference>
<organism evidence="3 4">
    <name type="scientific">Candidatus Alectryocaccomicrobium excrementavium</name>
    <dbReference type="NCBI Taxonomy" id="2840668"/>
    <lineage>
        <taxon>Bacteria</taxon>
        <taxon>Bacillati</taxon>
        <taxon>Bacillota</taxon>
        <taxon>Clostridia</taxon>
        <taxon>Candidatus Alectryocaccomicrobium</taxon>
    </lineage>
</organism>
<accession>A0A9D1K5A9</accession>
<dbReference type="Gene3D" id="2.30.30.100">
    <property type="match status" value="1"/>
</dbReference>
<dbReference type="NCBIfam" id="TIGR00121">
    <property type="entry name" value="birA_ligase"/>
    <property type="match status" value="1"/>
</dbReference>